<protein>
    <recommendedName>
        <fullName evidence="1">Non-structural protein V</fullName>
    </recommendedName>
</protein>
<dbReference type="EMBL" id="KX064232">
    <property type="protein sequence ID" value="APL98132.1"/>
    <property type="molecule type" value="Viral_cRNA"/>
</dbReference>
<evidence type="ECO:0000256" key="5">
    <source>
        <dbReference type="ARBA" id="ARBA00022632"/>
    </source>
</evidence>
<sequence length="242" mass="26399">MSFEMSQEEIDELLETGTANADAALLELGMLEKDKSQNAPTTPKLDHAKGTEARPSLKLPPIELPIKALVAQPLYVEEATIDIPDPSTFTMVAKTPQMGTLITGPPTSARSSPVPSRDIVAEARQQALKDVTPSFKFVKNAAAVSDQDRFKRGGEREGSNRWESVCPTKANQPFQPKHRREYSISWIGGRTTVTEWCNPCCAPIKPLPSVESCRCGKCPKFCELCIGDHGSDKAAGTESRKD</sequence>
<evidence type="ECO:0000256" key="10">
    <source>
        <dbReference type="ARBA" id="ARBA00023280"/>
    </source>
</evidence>
<evidence type="ECO:0000256" key="6">
    <source>
        <dbReference type="ARBA" id="ARBA00022723"/>
    </source>
</evidence>
<keyword evidence="9" id="KW-1089">Inhibition of host MDA5 by virus</keyword>
<dbReference type="GO" id="GO:0039554">
    <property type="term" value="P:symbiont-mediated suppression of host cytoplasmic pattern recognition receptor signaling pathway via inhibition of MDA-5 activity"/>
    <property type="evidence" value="ECO:0007669"/>
    <property type="project" value="UniProtKB-KW"/>
</dbReference>
<evidence type="ECO:0000256" key="2">
    <source>
        <dbReference type="ARBA" id="ARBA00022482"/>
    </source>
</evidence>
<feature type="region of interest" description="Disordered" evidence="11">
    <location>
        <begin position="31"/>
        <end position="55"/>
    </location>
</feature>
<evidence type="ECO:0000256" key="8">
    <source>
        <dbReference type="ARBA" id="ARBA00023258"/>
    </source>
</evidence>
<keyword evidence="7" id="KW-0862">Zinc</keyword>
<evidence type="ECO:0000256" key="7">
    <source>
        <dbReference type="ARBA" id="ARBA00022833"/>
    </source>
</evidence>
<accession>A0A1L5BXQ4</accession>
<proteinExistence type="predicted"/>
<keyword evidence="2" id="KW-1113">Inhibition of host RLR pathway by virus</keyword>
<reference evidence="13" key="1">
    <citation type="submission" date="2016-04" db="EMBL/GenBank/DDBJ databases">
        <title>A novel paramyxovirus in bats in northeast China.</title>
        <authorList>
            <person name="Li X.Y."/>
            <person name="He B."/>
            <person name="Xu L."/>
            <person name="Tu C.C."/>
        </authorList>
    </citation>
    <scope>NUCLEOTIDE SEQUENCE</scope>
    <source>
        <strain evidence="13">JTA</strain>
    </source>
</reference>
<dbReference type="Pfam" id="PF13008">
    <property type="entry name" value="zf-Paramyx-P"/>
    <property type="match status" value="1"/>
</dbReference>
<dbReference type="InterPro" id="IPR024279">
    <property type="entry name" value="Paramyx_V_Zn-bd"/>
</dbReference>
<organism evidence="13">
    <name type="scientific">Bat paramyxovirus</name>
    <dbReference type="NCBI Taxonomy" id="1300978"/>
    <lineage>
        <taxon>Viruses</taxon>
        <taxon>Riboviria</taxon>
        <taxon>Orthornavirae</taxon>
        <taxon>Negarnaviricota</taxon>
        <taxon>Haploviricotina</taxon>
        <taxon>Monjiviricetes</taxon>
        <taxon>Mononegavirales</taxon>
        <taxon>Paramyxoviridae</taxon>
        <taxon>Orthoparamyxovirinae</taxon>
        <taxon>Parajeilongvirus</taxon>
        <taxon>Parajeilongvirus hainanense</taxon>
        <taxon>Jeilongvirus murinae</taxon>
    </lineage>
</organism>
<name>A0A1L5BXQ4_9MONO</name>
<evidence type="ECO:0000313" key="13">
    <source>
        <dbReference type="EMBL" id="APL98132.1"/>
    </source>
</evidence>
<keyword evidence="3" id="KW-0691">RNA editing</keyword>
<evidence type="ECO:0000256" key="4">
    <source>
        <dbReference type="ARBA" id="ARBA00022581"/>
    </source>
</evidence>
<feature type="domain" description="Paramyxovirinae protein V zinc-binding" evidence="12">
    <location>
        <begin position="183"/>
        <end position="225"/>
    </location>
</feature>
<keyword evidence="10" id="KW-0899">Viral immunoevasion</keyword>
<evidence type="ECO:0000256" key="11">
    <source>
        <dbReference type="SAM" id="MobiDB-lite"/>
    </source>
</evidence>
<keyword evidence="8" id="KW-0922">Interferon antiviral system evasion</keyword>
<keyword evidence="4" id="KW-0945">Host-virus interaction</keyword>
<dbReference type="GO" id="GO:0046872">
    <property type="term" value="F:metal ion binding"/>
    <property type="evidence" value="ECO:0007669"/>
    <property type="project" value="UniProtKB-KW"/>
</dbReference>
<keyword evidence="5" id="KW-1090">Inhibition of host innate immune response by virus</keyword>
<evidence type="ECO:0000256" key="3">
    <source>
        <dbReference type="ARBA" id="ARBA00022495"/>
    </source>
</evidence>
<dbReference type="Gene3D" id="4.10.80.340">
    <property type="match status" value="1"/>
</dbReference>
<keyword evidence="6" id="KW-0479">Metal-binding</keyword>
<evidence type="ECO:0000256" key="1">
    <source>
        <dbReference type="ARBA" id="ARBA00016223"/>
    </source>
</evidence>
<evidence type="ECO:0000259" key="12">
    <source>
        <dbReference type="Pfam" id="PF13008"/>
    </source>
</evidence>
<evidence type="ECO:0000256" key="9">
    <source>
        <dbReference type="ARBA" id="ARBA00023260"/>
    </source>
</evidence>